<evidence type="ECO:0000256" key="12">
    <source>
        <dbReference type="ARBA" id="ARBA00023136"/>
    </source>
</evidence>
<keyword evidence="8" id="KW-0547">Nucleotide-binding</keyword>
<dbReference type="OrthoDB" id="5917823at2759"/>
<dbReference type="GO" id="GO:0070836">
    <property type="term" value="P:caveola assembly"/>
    <property type="evidence" value="ECO:0007669"/>
    <property type="project" value="InterPro"/>
</dbReference>
<dbReference type="SUPFAM" id="SSF52490">
    <property type="entry name" value="Tubulin nucleotide-binding domain-like"/>
    <property type="match status" value="1"/>
</dbReference>
<comment type="similarity">
    <text evidence="5">Belongs to the caveolin family.</text>
</comment>
<evidence type="ECO:0000256" key="3">
    <source>
        <dbReference type="ARBA" id="ARBA00004543"/>
    </source>
</evidence>
<reference evidence="15 16" key="1">
    <citation type="submission" date="2019-07" db="EMBL/GenBank/DDBJ databases">
        <title>Draft genome assembly of a fouling barnacle, Amphibalanus amphitrite (Darwin, 1854): The first reference genome for Thecostraca.</title>
        <authorList>
            <person name="Kim W."/>
        </authorList>
    </citation>
    <scope>NUCLEOTIDE SEQUENCE [LARGE SCALE GENOMIC DNA]</scope>
    <source>
        <strain evidence="15">SNU_AA5</strain>
        <tissue evidence="15">Soma without cirri and trophi</tissue>
    </source>
</reference>
<dbReference type="GO" id="GO:0016787">
    <property type="term" value="F:hydrolase activity"/>
    <property type="evidence" value="ECO:0007669"/>
    <property type="project" value="UniProtKB-KW"/>
</dbReference>
<evidence type="ECO:0000256" key="8">
    <source>
        <dbReference type="ARBA" id="ARBA00022741"/>
    </source>
</evidence>
<keyword evidence="9" id="KW-0378">Hydrolase</keyword>
<dbReference type="GO" id="GO:0005525">
    <property type="term" value="F:GTP binding"/>
    <property type="evidence" value="ECO:0007669"/>
    <property type="project" value="UniProtKB-KW"/>
</dbReference>
<dbReference type="Proteomes" id="UP000440578">
    <property type="component" value="Unassembled WGS sequence"/>
</dbReference>
<comment type="catalytic activity">
    <reaction evidence="13">
        <text>GTP + H2O = GDP + phosphate + H(+)</text>
        <dbReference type="Rhea" id="RHEA:19669"/>
        <dbReference type="ChEBI" id="CHEBI:15377"/>
        <dbReference type="ChEBI" id="CHEBI:15378"/>
        <dbReference type="ChEBI" id="CHEBI:37565"/>
        <dbReference type="ChEBI" id="CHEBI:43474"/>
        <dbReference type="ChEBI" id="CHEBI:58189"/>
    </reaction>
    <physiologicalReaction direction="left-to-right" evidence="13">
        <dbReference type="Rhea" id="RHEA:19670"/>
    </physiologicalReaction>
</comment>
<comment type="similarity">
    <text evidence="4">Belongs to the tubulin family.</text>
</comment>
<evidence type="ECO:0000313" key="16">
    <source>
        <dbReference type="Proteomes" id="UP000440578"/>
    </source>
</evidence>
<evidence type="ECO:0000256" key="7">
    <source>
        <dbReference type="ARBA" id="ARBA00022701"/>
    </source>
</evidence>
<evidence type="ECO:0000256" key="5">
    <source>
        <dbReference type="ARBA" id="ARBA00010988"/>
    </source>
</evidence>
<dbReference type="InterPro" id="IPR036525">
    <property type="entry name" value="Tubulin/FtsZ_GTPase_sf"/>
</dbReference>
<dbReference type="InterPro" id="IPR003008">
    <property type="entry name" value="Tubulin_FtsZ_GTPase"/>
</dbReference>
<comment type="subcellular location">
    <subcellularLocation>
        <location evidence="1">Cell membrane</location>
        <topology evidence="1">Peripheral membrane protein</topology>
    </subcellularLocation>
    <subcellularLocation>
        <location evidence="2">Golgi apparatus membrane</location>
        <topology evidence="2">Peripheral membrane protein</topology>
    </subcellularLocation>
    <subcellularLocation>
        <location evidence="3">Membrane</location>
        <location evidence="3">Caveola</location>
        <topology evidence="3">Peripheral membrane protein</topology>
    </subcellularLocation>
</comment>
<keyword evidence="10" id="KW-0333">Golgi apparatus</keyword>
<dbReference type="GO" id="GO:0007017">
    <property type="term" value="P:microtubule-based process"/>
    <property type="evidence" value="ECO:0007669"/>
    <property type="project" value="InterPro"/>
</dbReference>
<accession>A0A6A4W1Z1</accession>
<dbReference type="Pfam" id="PF01146">
    <property type="entry name" value="Caveolin"/>
    <property type="match status" value="1"/>
</dbReference>
<dbReference type="AlphaFoldDB" id="A0A6A4W1Z1"/>
<keyword evidence="11" id="KW-0342">GTP-binding</keyword>
<evidence type="ECO:0000256" key="2">
    <source>
        <dbReference type="ARBA" id="ARBA00004395"/>
    </source>
</evidence>
<feature type="domain" description="Tubulin/FtsZ GTPase" evidence="14">
    <location>
        <begin position="3"/>
        <end position="117"/>
    </location>
</feature>
<evidence type="ECO:0000256" key="4">
    <source>
        <dbReference type="ARBA" id="ARBA00009636"/>
    </source>
</evidence>
<keyword evidence="6" id="KW-1003">Cell membrane</keyword>
<evidence type="ECO:0000256" key="13">
    <source>
        <dbReference type="ARBA" id="ARBA00049117"/>
    </source>
</evidence>
<dbReference type="GO" id="GO:0005901">
    <property type="term" value="C:caveola"/>
    <property type="evidence" value="ECO:0007669"/>
    <property type="project" value="UniProtKB-SubCell"/>
</dbReference>
<dbReference type="PANTHER" id="PTHR11588">
    <property type="entry name" value="TUBULIN"/>
    <property type="match status" value="1"/>
</dbReference>
<organism evidence="15 16">
    <name type="scientific">Amphibalanus amphitrite</name>
    <name type="common">Striped barnacle</name>
    <name type="synonym">Balanus amphitrite</name>
    <dbReference type="NCBI Taxonomy" id="1232801"/>
    <lineage>
        <taxon>Eukaryota</taxon>
        <taxon>Metazoa</taxon>
        <taxon>Ecdysozoa</taxon>
        <taxon>Arthropoda</taxon>
        <taxon>Crustacea</taxon>
        <taxon>Multicrustacea</taxon>
        <taxon>Cirripedia</taxon>
        <taxon>Thoracica</taxon>
        <taxon>Thoracicalcarea</taxon>
        <taxon>Balanomorpha</taxon>
        <taxon>Balanoidea</taxon>
        <taxon>Balanidae</taxon>
        <taxon>Amphibalaninae</taxon>
        <taxon>Amphibalanus</taxon>
    </lineage>
</organism>
<evidence type="ECO:0000256" key="6">
    <source>
        <dbReference type="ARBA" id="ARBA00022475"/>
    </source>
</evidence>
<evidence type="ECO:0000313" key="15">
    <source>
        <dbReference type="EMBL" id="KAF0295831.1"/>
    </source>
</evidence>
<sequence>MREVISVHVGQAGVQMGNACWELYCLEHGVQPDGQMPSDTNAANDDSFNTFFSETGSGKHVPRAIFVDLEPTVVDEVRTGTYRQLFHPSQLLSGKEDAANNYARGHYTIDTRVFDLTNRHMGMMDNTPGFSMEERDPNNINLHLQVMWDDVIAEPEGIASRDCTWRTSYKCFRGAKHCCYRFLACLLGPCLACCLGCQFACLAFQHIWCNTPCLRQCKINCNFIRALNRVCAGAILAPCFDVCGTMFQRIRVRHGPMSEEDTKEQDLFTV</sequence>
<dbReference type="Pfam" id="PF00091">
    <property type="entry name" value="Tubulin"/>
    <property type="match status" value="1"/>
</dbReference>
<evidence type="ECO:0000256" key="1">
    <source>
        <dbReference type="ARBA" id="ARBA00004202"/>
    </source>
</evidence>
<keyword evidence="16" id="KW-1185">Reference proteome</keyword>
<dbReference type="InterPro" id="IPR002452">
    <property type="entry name" value="Alpha_tubulin"/>
</dbReference>
<comment type="caution">
    <text evidence="15">The sequence shown here is derived from an EMBL/GenBank/DDBJ whole genome shotgun (WGS) entry which is preliminary data.</text>
</comment>
<keyword evidence="7" id="KW-0493">Microtubule</keyword>
<evidence type="ECO:0000256" key="10">
    <source>
        <dbReference type="ARBA" id="ARBA00023034"/>
    </source>
</evidence>
<dbReference type="PRINTS" id="PR01162">
    <property type="entry name" value="ALPHATUBULIN"/>
</dbReference>
<dbReference type="InterPro" id="IPR001612">
    <property type="entry name" value="Caveolin"/>
</dbReference>
<evidence type="ECO:0000256" key="11">
    <source>
        <dbReference type="ARBA" id="ARBA00023134"/>
    </source>
</evidence>
<dbReference type="InterPro" id="IPR000217">
    <property type="entry name" value="Tubulin"/>
</dbReference>
<gene>
    <name evidence="15" type="primary">TBA_1</name>
    <name evidence="15" type="ORF">FJT64_006681</name>
</gene>
<proteinExistence type="inferred from homology"/>
<dbReference type="PRINTS" id="PR01161">
    <property type="entry name" value="TUBULIN"/>
</dbReference>
<keyword evidence="12" id="KW-0472">Membrane</keyword>
<dbReference type="GO" id="GO:0005874">
    <property type="term" value="C:microtubule"/>
    <property type="evidence" value="ECO:0007669"/>
    <property type="project" value="UniProtKB-KW"/>
</dbReference>
<protein>
    <submittedName>
        <fullName evidence="15">Tubulin alpha chain</fullName>
    </submittedName>
</protein>
<dbReference type="Gene3D" id="3.40.50.1440">
    <property type="entry name" value="Tubulin/FtsZ, GTPase domain"/>
    <property type="match status" value="1"/>
</dbReference>
<dbReference type="EMBL" id="VIIS01001595">
    <property type="protein sequence ID" value="KAF0295831.1"/>
    <property type="molecule type" value="Genomic_DNA"/>
</dbReference>
<dbReference type="GO" id="GO:0005200">
    <property type="term" value="F:structural constituent of cytoskeleton"/>
    <property type="evidence" value="ECO:0007669"/>
    <property type="project" value="InterPro"/>
</dbReference>
<dbReference type="GO" id="GO:0000139">
    <property type="term" value="C:Golgi membrane"/>
    <property type="evidence" value="ECO:0007669"/>
    <property type="project" value="UniProtKB-SubCell"/>
</dbReference>
<evidence type="ECO:0000256" key="9">
    <source>
        <dbReference type="ARBA" id="ARBA00022801"/>
    </source>
</evidence>
<name>A0A6A4W1Z1_AMPAM</name>
<evidence type="ECO:0000259" key="14">
    <source>
        <dbReference type="Pfam" id="PF00091"/>
    </source>
</evidence>